<proteinExistence type="predicted"/>
<dbReference type="SUPFAM" id="SSF53067">
    <property type="entry name" value="Actin-like ATPase domain"/>
    <property type="match status" value="1"/>
</dbReference>
<dbReference type="Gene3D" id="3.30.420.40">
    <property type="match status" value="2"/>
</dbReference>
<dbReference type="RefSeq" id="WP_068723074.1">
    <property type="nucleotide sequence ID" value="NZ_LSKU01000001.1"/>
</dbReference>
<evidence type="ECO:0000313" key="1">
    <source>
        <dbReference type="EMBL" id="KXG43049.1"/>
    </source>
</evidence>
<dbReference type="AlphaFoldDB" id="A0A135L2D1"/>
<dbReference type="EMBL" id="LSKU01000001">
    <property type="protein sequence ID" value="KXG43049.1"/>
    <property type="molecule type" value="Genomic_DNA"/>
</dbReference>
<evidence type="ECO:0008006" key="3">
    <source>
        <dbReference type="Google" id="ProtNLM"/>
    </source>
</evidence>
<dbReference type="InterPro" id="IPR005883">
    <property type="entry name" value="PilM"/>
</dbReference>
<accession>A0A135L2D1</accession>
<reference evidence="1 2" key="1">
    <citation type="submission" date="2016-02" db="EMBL/GenBank/DDBJ databases">
        <title>Draft Genome for Tepidibacillus decaturensis nov. sp. Strain Z9, an Anaerobic, Moderately Thermophilic and Heterotrophic Bacterium from Deep Subsurface of the Illinois Basin, USA.</title>
        <authorList>
            <person name="Dong Y."/>
            <person name="Chang J.Y."/>
            <person name="Sanford R."/>
            <person name="Fouke B.W."/>
        </authorList>
    </citation>
    <scope>NUCLEOTIDE SEQUENCE [LARGE SCALE GENOMIC DNA]</scope>
    <source>
        <strain evidence="1 2">Z9</strain>
    </source>
</reference>
<dbReference type="PANTHER" id="PTHR32432">
    <property type="entry name" value="CELL DIVISION PROTEIN FTSA-RELATED"/>
    <property type="match status" value="1"/>
</dbReference>
<dbReference type="Pfam" id="PF11104">
    <property type="entry name" value="PilM_2"/>
    <property type="match status" value="1"/>
</dbReference>
<protein>
    <recommendedName>
        <fullName evidence="3">Pilus assembly protein PilM</fullName>
    </recommendedName>
</protein>
<organism evidence="1 2">
    <name type="scientific">Tepidibacillus decaturensis</name>
    <dbReference type="NCBI Taxonomy" id="1413211"/>
    <lineage>
        <taxon>Bacteria</taxon>
        <taxon>Bacillati</taxon>
        <taxon>Bacillota</taxon>
        <taxon>Bacilli</taxon>
        <taxon>Bacillales</taxon>
        <taxon>Bacillaceae</taxon>
        <taxon>Tepidibacillus</taxon>
    </lineage>
</organism>
<dbReference type="PANTHER" id="PTHR32432:SF3">
    <property type="entry name" value="ETHANOLAMINE UTILIZATION PROTEIN EUTJ"/>
    <property type="match status" value="1"/>
</dbReference>
<comment type="caution">
    <text evidence="1">The sequence shown here is derived from an EMBL/GenBank/DDBJ whole genome shotgun (WGS) entry which is preliminary data.</text>
</comment>
<dbReference type="InterPro" id="IPR050696">
    <property type="entry name" value="FtsA/MreB"/>
</dbReference>
<dbReference type="OrthoDB" id="2690797at2"/>
<dbReference type="STRING" id="1413211.U473_02685"/>
<dbReference type="InterPro" id="IPR043129">
    <property type="entry name" value="ATPase_NBD"/>
</dbReference>
<evidence type="ECO:0000313" key="2">
    <source>
        <dbReference type="Proteomes" id="UP000070352"/>
    </source>
</evidence>
<gene>
    <name evidence="1" type="ORF">U473_02685</name>
</gene>
<dbReference type="Proteomes" id="UP000070352">
    <property type="component" value="Unassembled WGS sequence"/>
</dbReference>
<keyword evidence="2" id="KW-1185">Reference proteome</keyword>
<dbReference type="Gene3D" id="3.30.1490.300">
    <property type="match status" value="1"/>
</dbReference>
<name>A0A135L2D1_9BACI</name>
<sequence length="346" mass="40094">MRNIFSKKQRLLSIVFEEHKIRFLEASIIEREISTVHQVFSIENSIVDEGGILDKKKWTELLKTQVKQYKIKAKSVHLVIPSSFIIVRQLTLPDVQEKDLKQMVQFEIGSTIHLPFEQPIIDLVKIKTKEPILNEEGELAAQVVLVAAPGQLIYPLVEGLQENRLKAKIIDIPALSLYRLFKQLHPQLKDEPILLSYVTKEGIDIHILDEGIVWFTRHIPMVITSFLSDLSVEEVLDAKTLLERIQKKENYQSYVFDLGNEIERAINFFQYTLNKRDKRMKGCWIATDLPFTDSFYQYLQERIDVTVHQLTCQPKQITVPMTNEQLLGYEVAAGMLFKEVRHGHGN</sequence>